<evidence type="ECO:0000256" key="2">
    <source>
        <dbReference type="SAM" id="Phobius"/>
    </source>
</evidence>
<keyword evidence="3" id="KW-0732">Signal</keyword>
<reference evidence="4 5" key="1">
    <citation type="submission" date="2021-06" db="EMBL/GenBank/DDBJ databases">
        <authorList>
            <person name="Palmer J.M."/>
        </authorList>
    </citation>
    <scope>NUCLEOTIDE SEQUENCE [LARGE SCALE GENOMIC DNA]</scope>
    <source>
        <strain evidence="4 5">AS_MEX2019</strain>
        <tissue evidence="4">Muscle</tissue>
    </source>
</reference>
<sequence>MLQLQSLLKFSTTLQLLLPLRGLLNAPACASMSQRDVSSSPEQPSSLQSFPDQPSITLLPPPPLEPQKLLRRSSVHLRHMGSSLQPDLTVSLQAGIPKGPLCSTASFLVANLLTGSSEGPLRSRAYLQTGFFLGSPGSAAGLQTTHSFVAGLPVSFAVAFVYSLLSQVLFCSFGFIRLLRFSFCYFLDFGVKCVSLCFSCRSGSLMCFS</sequence>
<keyword evidence="2" id="KW-1133">Transmembrane helix</keyword>
<comment type="caution">
    <text evidence="4">The sequence shown here is derived from an EMBL/GenBank/DDBJ whole genome shotgun (WGS) entry which is preliminary data.</text>
</comment>
<organism evidence="4 5">
    <name type="scientific">Ameca splendens</name>
    <dbReference type="NCBI Taxonomy" id="208324"/>
    <lineage>
        <taxon>Eukaryota</taxon>
        <taxon>Metazoa</taxon>
        <taxon>Chordata</taxon>
        <taxon>Craniata</taxon>
        <taxon>Vertebrata</taxon>
        <taxon>Euteleostomi</taxon>
        <taxon>Actinopterygii</taxon>
        <taxon>Neopterygii</taxon>
        <taxon>Teleostei</taxon>
        <taxon>Neoteleostei</taxon>
        <taxon>Acanthomorphata</taxon>
        <taxon>Ovalentaria</taxon>
        <taxon>Atherinomorphae</taxon>
        <taxon>Cyprinodontiformes</taxon>
        <taxon>Goodeidae</taxon>
        <taxon>Ameca</taxon>
    </lineage>
</organism>
<accession>A0ABV0ZWL9</accession>
<evidence type="ECO:0000313" key="5">
    <source>
        <dbReference type="Proteomes" id="UP001469553"/>
    </source>
</evidence>
<keyword evidence="5" id="KW-1185">Reference proteome</keyword>
<proteinExistence type="predicted"/>
<protein>
    <submittedName>
        <fullName evidence="4">Uncharacterized protein</fullName>
    </submittedName>
</protein>
<feature type="chain" id="PRO_5045688874" evidence="3">
    <location>
        <begin position="23"/>
        <end position="209"/>
    </location>
</feature>
<keyword evidence="2" id="KW-0812">Transmembrane</keyword>
<evidence type="ECO:0000256" key="3">
    <source>
        <dbReference type="SAM" id="SignalP"/>
    </source>
</evidence>
<dbReference type="EMBL" id="JAHRIP010075905">
    <property type="protein sequence ID" value="MEQ2310644.1"/>
    <property type="molecule type" value="Genomic_DNA"/>
</dbReference>
<feature type="signal peptide" evidence="3">
    <location>
        <begin position="1"/>
        <end position="22"/>
    </location>
</feature>
<evidence type="ECO:0000256" key="1">
    <source>
        <dbReference type="SAM" id="MobiDB-lite"/>
    </source>
</evidence>
<feature type="transmembrane region" description="Helical" evidence="2">
    <location>
        <begin position="154"/>
        <end position="176"/>
    </location>
</feature>
<feature type="region of interest" description="Disordered" evidence="1">
    <location>
        <begin position="34"/>
        <end position="63"/>
    </location>
</feature>
<feature type="compositionally biased region" description="Low complexity" evidence="1">
    <location>
        <begin position="38"/>
        <end position="49"/>
    </location>
</feature>
<dbReference type="Proteomes" id="UP001469553">
    <property type="component" value="Unassembled WGS sequence"/>
</dbReference>
<keyword evidence="2" id="KW-0472">Membrane</keyword>
<gene>
    <name evidence="4" type="ORF">AMECASPLE_011213</name>
</gene>
<evidence type="ECO:0000313" key="4">
    <source>
        <dbReference type="EMBL" id="MEQ2310644.1"/>
    </source>
</evidence>
<name>A0ABV0ZWL9_9TELE</name>